<sequence>MGFRWRTHTHKETQQQSVPLPLIDAGYLQCNSRGYLLELLALSINSLFKSHKLVAIKLSIIQITNGMI</sequence>
<keyword evidence="2" id="KW-1185">Reference proteome</keyword>
<gene>
    <name evidence="1" type="ORF">C5167_044173</name>
</gene>
<evidence type="ECO:0000313" key="2">
    <source>
        <dbReference type="Proteomes" id="UP000316621"/>
    </source>
</evidence>
<protein>
    <submittedName>
        <fullName evidence="1">Uncharacterized protein</fullName>
    </submittedName>
</protein>
<evidence type="ECO:0000313" key="1">
    <source>
        <dbReference type="EMBL" id="RZC81593.1"/>
    </source>
</evidence>
<name>A0A4Y7L7W4_PAPSO</name>
<accession>A0A4Y7L7W4</accession>
<dbReference type="AlphaFoldDB" id="A0A4Y7L7W4"/>
<dbReference type="Gramene" id="RZC81593">
    <property type="protein sequence ID" value="RZC81593"/>
    <property type="gene ID" value="C5167_044173"/>
</dbReference>
<dbReference type="Proteomes" id="UP000316621">
    <property type="component" value="Chromosome 10"/>
</dbReference>
<organism evidence="1 2">
    <name type="scientific">Papaver somniferum</name>
    <name type="common">Opium poppy</name>
    <dbReference type="NCBI Taxonomy" id="3469"/>
    <lineage>
        <taxon>Eukaryota</taxon>
        <taxon>Viridiplantae</taxon>
        <taxon>Streptophyta</taxon>
        <taxon>Embryophyta</taxon>
        <taxon>Tracheophyta</taxon>
        <taxon>Spermatophyta</taxon>
        <taxon>Magnoliopsida</taxon>
        <taxon>Ranunculales</taxon>
        <taxon>Papaveraceae</taxon>
        <taxon>Papaveroideae</taxon>
        <taxon>Papaver</taxon>
    </lineage>
</organism>
<reference evidence="1 2" key="1">
    <citation type="journal article" date="2018" name="Science">
        <title>The opium poppy genome and morphinan production.</title>
        <authorList>
            <person name="Guo L."/>
            <person name="Winzer T."/>
            <person name="Yang X."/>
            <person name="Li Y."/>
            <person name="Ning Z."/>
            <person name="He Z."/>
            <person name="Teodor R."/>
            <person name="Lu Y."/>
            <person name="Bowser T.A."/>
            <person name="Graham I.A."/>
            <person name="Ye K."/>
        </authorList>
    </citation>
    <scope>NUCLEOTIDE SEQUENCE [LARGE SCALE GENOMIC DNA]</scope>
    <source>
        <strain evidence="2">cv. HN1</strain>
        <tissue evidence="1">Leaves</tissue>
    </source>
</reference>
<proteinExistence type="predicted"/>
<dbReference type="EMBL" id="CM010724">
    <property type="protein sequence ID" value="RZC81593.1"/>
    <property type="molecule type" value="Genomic_DNA"/>
</dbReference>